<dbReference type="EMBL" id="BDIP01009938">
    <property type="protein sequence ID" value="GIQ92541.1"/>
    <property type="molecule type" value="Genomic_DNA"/>
</dbReference>
<evidence type="ECO:0000313" key="2">
    <source>
        <dbReference type="EMBL" id="GIQ92541.1"/>
    </source>
</evidence>
<gene>
    <name evidence="2" type="ORF">KIPB_016368</name>
</gene>
<dbReference type="AlphaFoldDB" id="A0A9K3DD18"/>
<proteinExistence type="predicted"/>
<feature type="compositionally biased region" description="Low complexity" evidence="1">
    <location>
        <begin position="27"/>
        <end position="50"/>
    </location>
</feature>
<accession>A0A9K3DD18</accession>
<evidence type="ECO:0000313" key="3">
    <source>
        <dbReference type="Proteomes" id="UP000265618"/>
    </source>
</evidence>
<comment type="caution">
    <text evidence="2">The sequence shown here is derived from an EMBL/GenBank/DDBJ whole genome shotgun (WGS) entry which is preliminary data.</text>
</comment>
<name>A0A9K3DD18_9EUKA</name>
<dbReference type="Proteomes" id="UP000265618">
    <property type="component" value="Unassembled WGS sequence"/>
</dbReference>
<feature type="non-terminal residue" evidence="2">
    <location>
        <position position="1"/>
    </location>
</feature>
<evidence type="ECO:0000256" key="1">
    <source>
        <dbReference type="SAM" id="MobiDB-lite"/>
    </source>
</evidence>
<keyword evidence="3" id="KW-1185">Reference proteome</keyword>
<organism evidence="2 3">
    <name type="scientific">Kipferlia bialata</name>
    <dbReference type="NCBI Taxonomy" id="797122"/>
    <lineage>
        <taxon>Eukaryota</taxon>
        <taxon>Metamonada</taxon>
        <taxon>Carpediemonas-like organisms</taxon>
        <taxon>Kipferlia</taxon>
    </lineage>
</organism>
<feature type="region of interest" description="Disordered" evidence="1">
    <location>
        <begin position="15"/>
        <end position="54"/>
    </location>
</feature>
<reference evidence="2 3" key="1">
    <citation type="journal article" date="2018" name="PLoS ONE">
        <title>The draft genome of Kipferlia bialata reveals reductive genome evolution in fornicate parasites.</title>
        <authorList>
            <person name="Tanifuji G."/>
            <person name="Takabayashi S."/>
            <person name="Kume K."/>
            <person name="Takagi M."/>
            <person name="Nakayama T."/>
            <person name="Kamikawa R."/>
            <person name="Inagaki Y."/>
            <person name="Hashimoto T."/>
        </authorList>
    </citation>
    <scope>NUCLEOTIDE SEQUENCE [LARGE SCALE GENOMIC DNA]</scope>
    <source>
        <strain evidence="2">NY0173</strain>
    </source>
</reference>
<sequence length="123" mass="13406">NQHQEVFIFPILFDEETERQREREGAEAASPVSHSPSRPSIPSRVPVVRRGTSSLSPLSIGGVESVGTGLSQRKGAAPALCIPLDGTLRACIRRRVSPCDGNTGYIEHNLHLLVERPRWAQGS</sequence>
<protein>
    <submittedName>
        <fullName evidence="2">Uncharacterized protein</fullName>
    </submittedName>
</protein>
<feature type="non-terminal residue" evidence="2">
    <location>
        <position position="123"/>
    </location>
</feature>